<dbReference type="Proteomes" id="UP000186666">
    <property type="component" value="Unassembled WGS sequence"/>
</dbReference>
<protein>
    <submittedName>
        <fullName evidence="1">Uncharacterized protein</fullName>
    </submittedName>
</protein>
<organism evidence="1 2">
    <name type="scientific">Paenibacillus macquariensis</name>
    <dbReference type="NCBI Taxonomy" id="948756"/>
    <lineage>
        <taxon>Bacteria</taxon>
        <taxon>Bacillati</taxon>
        <taxon>Bacillota</taxon>
        <taxon>Bacilli</taxon>
        <taxon>Bacillales</taxon>
        <taxon>Paenibacillaceae</taxon>
        <taxon>Paenibacillus</taxon>
    </lineage>
</organism>
<comment type="caution">
    <text evidence="1">The sequence shown here is derived from an EMBL/GenBank/DDBJ whole genome shotgun (WGS) entry which is preliminary data.</text>
</comment>
<evidence type="ECO:0000313" key="1">
    <source>
        <dbReference type="EMBL" id="SIR65783.1"/>
    </source>
</evidence>
<gene>
    <name evidence="1" type="ORF">SAMN05421578_12823</name>
</gene>
<dbReference type="EMBL" id="FTNK01000028">
    <property type="protein sequence ID" value="SIR65783.1"/>
    <property type="molecule type" value="Genomic_DNA"/>
</dbReference>
<evidence type="ECO:0000313" key="2">
    <source>
        <dbReference type="Proteomes" id="UP000186666"/>
    </source>
</evidence>
<proteinExistence type="predicted"/>
<sequence>MYTSDTVGSYYKEGQYNFLDQEGDSLKRFDMYTLIKAFPDETLKCYPEVLIYDATENQWYLFSDKERKSINQLLENGFFKIISNTIV</sequence>
<accession>A0ABY1KDK0</accession>
<reference evidence="1 2" key="1">
    <citation type="submission" date="2017-01" db="EMBL/GenBank/DDBJ databases">
        <authorList>
            <person name="Varghese N."/>
            <person name="Submissions S."/>
        </authorList>
    </citation>
    <scope>NUCLEOTIDE SEQUENCE [LARGE SCALE GENOMIC DNA]</scope>
    <source>
        <strain evidence="1 2">ATCC 23464</strain>
    </source>
</reference>
<keyword evidence="2" id="KW-1185">Reference proteome</keyword>
<name>A0ABY1KDK0_9BACL</name>